<evidence type="ECO:0000256" key="2">
    <source>
        <dbReference type="ARBA" id="ARBA00022763"/>
    </source>
</evidence>
<feature type="compositionally biased region" description="Basic and acidic residues" evidence="5">
    <location>
        <begin position="594"/>
        <end position="612"/>
    </location>
</feature>
<organism evidence="7 8">
    <name type="scientific">Panaeolus cyanescens</name>
    <dbReference type="NCBI Taxonomy" id="181874"/>
    <lineage>
        <taxon>Eukaryota</taxon>
        <taxon>Fungi</taxon>
        <taxon>Dikarya</taxon>
        <taxon>Basidiomycota</taxon>
        <taxon>Agaricomycotina</taxon>
        <taxon>Agaricomycetes</taxon>
        <taxon>Agaricomycetidae</taxon>
        <taxon>Agaricales</taxon>
        <taxon>Agaricineae</taxon>
        <taxon>Galeropsidaceae</taxon>
        <taxon>Panaeolus</taxon>
    </lineage>
</organism>
<feature type="coiled-coil region" evidence="4">
    <location>
        <begin position="80"/>
        <end position="156"/>
    </location>
</feature>
<dbReference type="InParanoid" id="A0A409YME3"/>
<protein>
    <recommendedName>
        <fullName evidence="6">DNA endonuclease activator Ctp1 C-terminal domain-containing protein</fullName>
    </recommendedName>
</protein>
<name>A0A409YME3_9AGAR</name>
<feature type="region of interest" description="Disordered" evidence="5">
    <location>
        <begin position="594"/>
        <end position="622"/>
    </location>
</feature>
<feature type="domain" description="DNA endonuclease activator Ctp1 C-terminal" evidence="6">
    <location>
        <begin position="473"/>
        <end position="589"/>
    </location>
</feature>
<feature type="region of interest" description="Disordered" evidence="5">
    <location>
        <begin position="505"/>
        <end position="560"/>
    </location>
</feature>
<dbReference type="PANTHER" id="PTHR15107">
    <property type="entry name" value="RETINOBLASTOMA BINDING PROTEIN 8"/>
    <property type="match status" value="1"/>
</dbReference>
<dbReference type="STRING" id="181874.A0A409YME3"/>
<feature type="coiled-coil region" evidence="4">
    <location>
        <begin position="10"/>
        <end position="44"/>
    </location>
</feature>
<accession>A0A409YME3</accession>
<dbReference type="InterPro" id="IPR033316">
    <property type="entry name" value="RBBP8-like"/>
</dbReference>
<keyword evidence="4" id="KW-0175">Coiled coil</keyword>
<proteinExistence type="predicted"/>
<keyword evidence="8" id="KW-1185">Reference proteome</keyword>
<feature type="compositionally biased region" description="Pro residues" evidence="5">
    <location>
        <begin position="329"/>
        <end position="342"/>
    </location>
</feature>
<keyword evidence="2" id="KW-0227">DNA damage</keyword>
<keyword evidence="3" id="KW-0539">Nucleus</keyword>
<evidence type="ECO:0000256" key="5">
    <source>
        <dbReference type="SAM" id="MobiDB-lite"/>
    </source>
</evidence>
<evidence type="ECO:0000256" key="1">
    <source>
        <dbReference type="ARBA" id="ARBA00004123"/>
    </source>
</evidence>
<feature type="compositionally biased region" description="Polar residues" evidence="5">
    <location>
        <begin position="508"/>
        <end position="521"/>
    </location>
</feature>
<dbReference type="OrthoDB" id="5801062at2759"/>
<dbReference type="GO" id="GO:0003684">
    <property type="term" value="F:damaged DNA binding"/>
    <property type="evidence" value="ECO:0007669"/>
    <property type="project" value="TreeGrafter"/>
</dbReference>
<gene>
    <name evidence="7" type="ORF">CVT24_010748</name>
</gene>
<dbReference type="Pfam" id="PF08573">
    <property type="entry name" value="SAE2"/>
    <property type="match status" value="1"/>
</dbReference>
<dbReference type="GO" id="GO:0005634">
    <property type="term" value="C:nucleus"/>
    <property type="evidence" value="ECO:0007669"/>
    <property type="project" value="UniProtKB-SubCell"/>
</dbReference>
<feature type="region of interest" description="Disordered" evidence="5">
    <location>
        <begin position="288"/>
        <end position="432"/>
    </location>
</feature>
<sequence length="622" mass="70570">MSTVTVLYHQQVLKAKDEQHQREIRVLENKIQRFKQAADDRRKELFEELNRGERLAKSLGFTGIHDAQCAIDTVDHDITFVECYNELHRLEVELDAAKKEEEIWRLKASQLEQENSTLHAQIKELRLLKDKLTDELQDLSKRYDGLVETKKRASERYKADYQKWRSFQAWLYQSDDACKEENLTPDERMKRKNASSNTKRAIFRKLGPDVAPPPGVFTSPPPPFGGTALVEDDEDVTPKKGETESVIKGASLQSVLRPIGNITPESSSMVKKFTIPHDSVAYSIEASNIKQEPASSPMAMRGSQPKNDGVHGSSDTEDDSQDLPVSSPSLPPRPPQTRLPPPRIRREPSTIASPMRHSRPQTERPAKIRRLSIDGSPQRTKLPASTPRNVSGPSKLRLLRSEGAPALSSTDREQEMEVTPLARTAGQKRMDDYSAFKGRGRYGKSASTNADENTTINALFEINPTANAGKAFQFEEVVRNKEQRKKLQGGDCECCRDYYDSVGPLPERQQQPLWRSPSKTPQRPCIRHTKPSHFHDENEGSQLEAPSSSRRDVLDTASHKKQISRHRYAWERAKTPPGFWDIGFPNTQEVKDINERAKDIHEKKREAIDREAASGSGRYRRK</sequence>
<feature type="compositionally biased region" description="Basic and acidic residues" evidence="5">
    <location>
        <begin position="549"/>
        <end position="558"/>
    </location>
</feature>
<dbReference type="PANTHER" id="PTHR15107:SF0">
    <property type="entry name" value="DNA ENDONUCLEASE ACTIVATOR CTP1 C-TERMINAL DOMAIN-CONTAINING PROTEIN"/>
    <property type="match status" value="1"/>
</dbReference>
<dbReference type="Proteomes" id="UP000284842">
    <property type="component" value="Unassembled WGS sequence"/>
</dbReference>
<evidence type="ECO:0000313" key="7">
    <source>
        <dbReference type="EMBL" id="PPR04200.1"/>
    </source>
</evidence>
<dbReference type="InterPro" id="IPR013882">
    <property type="entry name" value="Ctp1_C"/>
</dbReference>
<reference evidence="7 8" key="1">
    <citation type="journal article" date="2018" name="Evol. Lett.">
        <title>Horizontal gene cluster transfer increased hallucinogenic mushroom diversity.</title>
        <authorList>
            <person name="Reynolds H.T."/>
            <person name="Vijayakumar V."/>
            <person name="Gluck-Thaler E."/>
            <person name="Korotkin H.B."/>
            <person name="Matheny P.B."/>
            <person name="Slot J.C."/>
        </authorList>
    </citation>
    <scope>NUCLEOTIDE SEQUENCE [LARGE SCALE GENOMIC DNA]</scope>
    <source>
        <strain evidence="7 8">2629</strain>
    </source>
</reference>
<dbReference type="GO" id="GO:0010792">
    <property type="term" value="P:DNA double-strand break processing involved in repair via single-strand annealing"/>
    <property type="evidence" value="ECO:0007669"/>
    <property type="project" value="TreeGrafter"/>
</dbReference>
<evidence type="ECO:0000313" key="8">
    <source>
        <dbReference type="Proteomes" id="UP000284842"/>
    </source>
</evidence>
<evidence type="ECO:0000256" key="3">
    <source>
        <dbReference type="ARBA" id="ARBA00023242"/>
    </source>
</evidence>
<dbReference type="AlphaFoldDB" id="A0A409YME3"/>
<evidence type="ECO:0000256" key="4">
    <source>
        <dbReference type="SAM" id="Coils"/>
    </source>
</evidence>
<dbReference type="EMBL" id="NHTK01000981">
    <property type="protein sequence ID" value="PPR04200.1"/>
    <property type="molecule type" value="Genomic_DNA"/>
</dbReference>
<evidence type="ECO:0000259" key="6">
    <source>
        <dbReference type="Pfam" id="PF08573"/>
    </source>
</evidence>
<comment type="subcellular location">
    <subcellularLocation>
        <location evidence="1">Nucleus</location>
    </subcellularLocation>
</comment>
<comment type="caution">
    <text evidence="7">The sequence shown here is derived from an EMBL/GenBank/DDBJ whole genome shotgun (WGS) entry which is preliminary data.</text>
</comment>